<dbReference type="Gene3D" id="2.115.10.20">
    <property type="entry name" value="Glycosyl hydrolase domain, family 43"/>
    <property type="match status" value="2"/>
</dbReference>
<evidence type="ECO:0000313" key="1">
    <source>
        <dbReference type="EMBL" id="KKU43368.1"/>
    </source>
</evidence>
<name>A0A0G1SMT7_9BACT</name>
<dbReference type="InterPro" id="IPR023296">
    <property type="entry name" value="Glyco_hydro_beta-prop_sf"/>
</dbReference>
<sequence>MIGVGIGFFFAQKNRTAVPSGNDLTEPKTATPTTSGTWKAGGVAVAGNYADADTVKLADNSYRMYYSVQPEVAGNNFEVYSSTSTDGKSWTKDPGTRKTMVTFPEVIKLSDGRYRMYFQSGGVIKSAISTDGLTFTDETGTRIDITNELGLTFDNVAAPTIYAQTDGFVMVYRGTVNTPYVGEKVPNQNTQILLWASSVDGLTWTKKDLAVDSRNTTLYNLADGPELFVWKDGSVKLSFWSYLGVYWSTFKEGVFSVPERVFALAESTTMNKFPTPTPGDPTYAEFNGVWYMYYGQKTGIDYATAN</sequence>
<protein>
    <submittedName>
        <fullName evidence="1">Uncharacterized protein</fullName>
    </submittedName>
</protein>
<dbReference type="AlphaFoldDB" id="A0A0G1SMT7"/>
<dbReference type="EMBL" id="LCMV01000028">
    <property type="protein sequence ID" value="KKU43368.1"/>
    <property type="molecule type" value="Genomic_DNA"/>
</dbReference>
<evidence type="ECO:0000313" key="2">
    <source>
        <dbReference type="Proteomes" id="UP000034487"/>
    </source>
</evidence>
<gene>
    <name evidence="1" type="ORF">UX60_C0028G0003</name>
</gene>
<dbReference type="SUPFAM" id="SSF75005">
    <property type="entry name" value="Arabinanase/levansucrase/invertase"/>
    <property type="match status" value="1"/>
</dbReference>
<reference evidence="1 2" key="1">
    <citation type="journal article" date="2015" name="Nature">
        <title>rRNA introns, odd ribosomes, and small enigmatic genomes across a large radiation of phyla.</title>
        <authorList>
            <person name="Brown C.T."/>
            <person name="Hug L.A."/>
            <person name="Thomas B.C."/>
            <person name="Sharon I."/>
            <person name="Castelle C.J."/>
            <person name="Singh A."/>
            <person name="Wilkins M.J."/>
            <person name="Williams K.H."/>
            <person name="Banfield J.F."/>
        </authorList>
    </citation>
    <scope>NUCLEOTIDE SEQUENCE [LARGE SCALE GENOMIC DNA]</scope>
</reference>
<accession>A0A0G1SMT7</accession>
<dbReference type="Proteomes" id="UP000034487">
    <property type="component" value="Unassembled WGS sequence"/>
</dbReference>
<organism evidence="1 2">
    <name type="scientific">Berkelbacteria bacterium GW2011_GWA2_46_7</name>
    <dbReference type="NCBI Taxonomy" id="1618335"/>
    <lineage>
        <taxon>Bacteria</taxon>
        <taxon>Candidatus Berkelbacteria</taxon>
    </lineage>
</organism>
<comment type="caution">
    <text evidence="1">The sequence shown here is derived from an EMBL/GenBank/DDBJ whole genome shotgun (WGS) entry which is preliminary data.</text>
</comment>
<proteinExistence type="predicted"/>